<protein>
    <submittedName>
        <fullName evidence="2">Helix-turn-helix domain-containing protein</fullName>
    </submittedName>
</protein>
<proteinExistence type="predicted"/>
<keyword evidence="1" id="KW-0812">Transmembrane</keyword>
<evidence type="ECO:0000313" key="3">
    <source>
        <dbReference type="Proteomes" id="UP001589867"/>
    </source>
</evidence>
<evidence type="ECO:0000256" key="1">
    <source>
        <dbReference type="SAM" id="Phobius"/>
    </source>
</evidence>
<comment type="caution">
    <text evidence="2">The sequence shown here is derived from an EMBL/GenBank/DDBJ whole genome shotgun (WGS) entry which is preliminary data.</text>
</comment>
<reference evidence="2 3" key="1">
    <citation type="submission" date="2024-09" db="EMBL/GenBank/DDBJ databases">
        <authorList>
            <person name="Sun Q."/>
            <person name="Mori K."/>
        </authorList>
    </citation>
    <scope>NUCLEOTIDE SEQUENCE [LARGE SCALE GENOMIC DNA]</scope>
    <source>
        <strain evidence="2 3">TBRC 3947</strain>
    </source>
</reference>
<dbReference type="SUPFAM" id="SSF47413">
    <property type="entry name" value="lambda repressor-like DNA-binding domains"/>
    <property type="match status" value="1"/>
</dbReference>
<accession>A0ABV6LV37</accession>
<dbReference type="InterPro" id="IPR010982">
    <property type="entry name" value="Lambda_DNA-bd_dom_sf"/>
</dbReference>
<dbReference type="Pfam" id="PF13560">
    <property type="entry name" value="HTH_31"/>
    <property type="match status" value="1"/>
</dbReference>
<gene>
    <name evidence="2" type="ORF">ACFFIA_00335</name>
</gene>
<keyword evidence="1" id="KW-0472">Membrane</keyword>
<evidence type="ECO:0000313" key="2">
    <source>
        <dbReference type="EMBL" id="MFC0526113.1"/>
    </source>
</evidence>
<organism evidence="2 3">
    <name type="scientific">Phytohabitans kaempferiae</name>
    <dbReference type="NCBI Taxonomy" id="1620943"/>
    <lineage>
        <taxon>Bacteria</taxon>
        <taxon>Bacillati</taxon>
        <taxon>Actinomycetota</taxon>
        <taxon>Actinomycetes</taxon>
        <taxon>Micromonosporales</taxon>
        <taxon>Micromonosporaceae</taxon>
    </lineage>
</organism>
<keyword evidence="3" id="KW-1185">Reference proteome</keyword>
<dbReference type="EMBL" id="JBHLUH010000002">
    <property type="protein sequence ID" value="MFC0526113.1"/>
    <property type="molecule type" value="Genomic_DNA"/>
</dbReference>
<name>A0ABV6LV37_9ACTN</name>
<dbReference type="Proteomes" id="UP001589867">
    <property type="component" value="Unassembled WGS sequence"/>
</dbReference>
<feature type="transmembrane region" description="Helical" evidence="1">
    <location>
        <begin position="124"/>
        <end position="141"/>
    </location>
</feature>
<sequence length="148" mass="16110">MTVAPRRTTTGKQADPAQKLTIELAAQLRDLRRRTGKSLRELERSTLSSDSSLSRYLAGRALPPWQVVAVLCEEGGGDSARLHDLWSRARQARATARIGDQPPPGEQSLQSTVVSKVGVRRLPLRWLVAVAAVAGVVGLLARRRLARA</sequence>
<dbReference type="RefSeq" id="WP_377243457.1">
    <property type="nucleotide sequence ID" value="NZ_JBHLUH010000002.1"/>
</dbReference>
<keyword evidence="1" id="KW-1133">Transmembrane helix</keyword>